<accession>A0A2P2NCH0</accession>
<sequence length="29" mass="3375">MPISCRGTLDTNYTRLPFGRMGDTIWMQL</sequence>
<organism evidence="1">
    <name type="scientific">Rhizophora mucronata</name>
    <name type="common">Asiatic mangrove</name>
    <dbReference type="NCBI Taxonomy" id="61149"/>
    <lineage>
        <taxon>Eukaryota</taxon>
        <taxon>Viridiplantae</taxon>
        <taxon>Streptophyta</taxon>
        <taxon>Embryophyta</taxon>
        <taxon>Tracheophyta</taxon>
        <taxon>Spermatophyta</taxon>
        <taxon>Magnoliopsida</taxon>
        <taxon>eudicotyledons</taxon>
        <taxon>Gunneridae</taxon>
        <taxon>Pentapetalae</taxon>
        <taxon>rosids</taxon>
        <taxon>fabids</taxon>
        <taxon>Malpighiales</taxon>
        <taxon>Rhizophoraceae</taxon>
        <taxon>Rhizophora</taxon>
    </lineage>
</organism>
<dbReference type="EMBL" id="GGEC01059704">
    <property type="protein sequence ID" value="MBX40188.1"/>
    <property type="molecule type" value="Transcribed_RNA"/>
</dbReference>
<dbReference type="AlphaFoldDB" id="A0A2P2NCH0"/>
<protein>
    <submittedName>
        <fullName evidence="1">Uncharacterized protein</fullName>
    </submittedName>
</protein>
<reference evidence="1" key="1">
    <citation type="submission" date="2018-02" db="EMBL/GenBank/DDBJ databases">
        <title>Rhizophora mucronata_Transcriptome.</title>
        <authorList>
            <person name="Meera S.P."/>
            <person name="Sreeshan A."/>
            <person name="Augustine A."/>
        </authorList>
    </citation>
    <scope>NUCLEOTIDE SEQUENCE</scope>
    <source>
        <tissue evidence="1">Leaf</tissue>
    </source>
</reference>
<name>A0A2P2NCH0_RHIMU</name>
<proteinExistence type="predicted"/>
<evidence type="ECO:0000313" key="1">
    <source>
        <dbReference type="EMBL" id="MBX40188.1"/>
    </source>
</evidence>